<comment type="subcellular location">
    <subcellularLocation>
        <location evidence="1 8">Endoplasmic reticulum membrane</location>
        <topology evidence="1 8">Multi-pass membrane protein</topology>
    </subcellularLocation>
</comment>
<dbReference type="GO" id="GO:0006506">
    <property type="term" value="P:GPI anchor biosynthetic process"/>
    <property type="evidence" value="ECO:0007669"/>
    <property type="project" value="TreeGrafter"/>
</dbReference>
<comment type="caution">
    <text evidence="8">Lacks conserved residue(s) required for the propagation of feature annotation.</text>
</comment>
<feature type="transmembrane region" description="Helical" evidence="8">
    <location>
        <begin position="12"/>
        <end position="31"/>
    </location>
</feature>
<feature type="transmembrane region" description="Helical" evidence="8">
    <location>
        <begin position="43"/>
        <end position="66"/>
    </location>
</feature>
<accession>A0A915JRN8</accession>
<dbReference type="PANTHER" id="PTHR22760">
    <property type="entry name" value="GLYCOSYLTRANSFERASE"/>
    <property type="match status" value="1"/>
</dbReference>
<evidence type="ECO:0000256" key="8">
    <source>
        <dbReference type="RuleBase" id="RU363075"/>
    </source>
</evidence>
<organism evidence="9 10">
    <name type="scientific">Romanomermis culicivorax</name>
    <name type="common">Nematode worm</name>
    <dbReference type="NCBI Taxonomy" id="13658"/>
    <lineage>
        <taxon>Eukaryota</taxon>
        <taxon>Metazoa</taxon>
        <taxon>Ecdysozoa</taxon>
        <taxon>Nematoda</taxon>
        <taxon>Enoplea</taxon>
        <taxon>Dorylaimia</taxon>
        <taxon>Mermithida</taxon>
        <taxon>Mermithoidea</taxon>
        <taxon>Mermithidae</taxon>
        <taxon>Romanomermis</taxon>
    </lineage>
</organism>
<keyword evidence="6 8" id="KW-1133">Transmembrane helix</keyword>
<keyword evidence="9" id="KW-1185">Reference proteome</keyword>
<reference evidence="10" key="1">
    <citation type="submission" date="2022-11" db="UniProtKB">
        <authorList>
            <consortium name="WormBaseParasite"/>
        </authorList>
    </citation>
    <scope>IDENTIFICATION</scope>
</reference>
<sequence>MSILVLSIIIDRFCYGYWVFSMWNFFLFNFASSGSAHFGTHPIHWFISNGLPTILFMHALPITLGIFKSNVRWILHLSFFYCFVHSLIPHKELRFLLPILPLLNIYCALYMESSSYASAQVKNCRKFFIYYSIMSSKAKAVMYLLLFTNLPLMIYTGIVHQRGVLDVVSYLANLATIKSKNLSDENKFSALILAPCHTTPLFSHLHANISIRFLACEPNLDNLVDYVDEADRFYADPQKWLAYEWDTKNFRPPSHIIMFESLWKKLNTWFAHKKYRRCAKFFNAHFPVSSRQSKYLCVICR</sequence>
<dbReference type="AlphaFoldDB" id="A0A915JRN8"/>
<dbReference type="EC" id="2.4.1.-" evidence="8"/>
<dbReference type="Pfam" id="PF03901">
    <property type="entry name" value="Glyco_transf_22"/>
    <property type="match status" value="1"/>
</dbReference>
<keyword evidence="3" id="KW-0808">Transferase</keyword>
<dbReference type="InterPro" id="IPR005599">
    <property type="entry name" value="GPI_mannosylTrfase"/>
</dbReference>
<evidence type="ECO:0000256" key="7">
    <source>
        <dbReference type="ARBA" id="ARBA00023136"/>
    </source>
</evidence>
<name>A0A915JRN8_ROMCU</name>
<keyword evidence="5 8" id="KW-0256">Endoplasmic reticulum</keyword>
<evidence type="ECO:0000256" key="3">
    <source>
        <dbReference type="ARBA" id="ARBA00022679"/>
    </source>
</evidence>
<dbReference type="PANTHER" id="PTHR22760:SF4">
    <property type="entry name" value="GPI MANNOSYLTRANSFERASE 3"/>
    <property type="match status" value="1"/>
</dbReference>
<evidence type="ECO:0000256" key="4">
    <source>
        <dbReference type="ARBA" id="ARBA00022692"/>
    </source>
</evidence>
<evidence type="ECO:0000256" key="1">
    <source>
        <dbReference type="ARBA" id="ARBA00004477"/>
    </source>
</evidence>
<dbReference type="WBParaSite" id="nRc.2.0.1.t28778-RA">
    <property type="protein sequence ID" value="nRc.2.0.1.t28778-RA"/>
    <property type="gene ID" value="nRc.2.0.1.g28778"/>
</dbReference>
<feature type="transmembrane region" description="Helical" evidence="8">
    <location>
        <begin position="140"/>
        <end position="158"/>
    </location>
</feature>
<evidence type="ECO:0000313" key="10">
    <source>
        <dbReference type="WBParaSite" id="nRc.2.0.1.t28778-RA"/>
    </source>
</evidence>
<evidence type="ECO:0000256" key="6">
    <source>
        <dbReference type="ARBA" id="ARBA00022989"/>
    </source>
</evidence>
<dbReference type="Proteomes" id="UP000887565">
    <property type="component" value="Unplaced"/>
</dbReference>
<evidence type="ECO:0000256" key="2">
    <source>
        <dbReference type="ARBA" id="ARBA00022676"/>
    </source>
</evidence>
<proteinExistence type="inferred from homology"/>
<dbReference type="OMA" id="LHANISI"/>
<keyword evidence="7 8" id="KW-0472">Membrane</keyword>
<evidence type="ECO:0000313" key="9">
    <source>
        <dbReference type="Proteomes" id="UP000887565"/>
    </source>
</evidence>
<dbReference type="GO" id="GO:0000026">
    <property type="term" value="F:alpha-1,2-mannosyltransferase activity"/>
    <property type="evidence" value="ECO:0007669"/>
    <property type="project" value="TreeGrafter"/>
</dbReference>
<comment type="similarity">
    <text evidence="8">Belongs to the glycosyltransferase 22 family.</text>
</comment>
<keyword evidence="2 8" id="KW-0328">Glycosyltransferase</keyword>
<dbReference type="GO" id="GO:0005789">
    <property type="term" value="C:endoplasmic reticulum membrane"/>
    <property type="evidence" value="ECO:0007669"/>
    <property type="project" value="UniProtKB-SubCell"/>
</dbReference>
<keyword evidence="4 8" id="KW-0812">Transmembrane</keyword>
<evidence type="ECO:0000256" key="5">
    <source>
        <dbReference type="ARBA" id="ARBA00022824"/>
    </source>
</evidence>
<protein>
    <recommendedName>
        <fullName evidence="8">Mannosyltransferase</fullName>
        <ecNumber evidence="8">2.4.1.-</ecNumber>
    </recommendedName>
</protein>